<protein>
    <recommendedName>
        <fullName evidence="3">PPPDE domain-containing protein</fullName>
    </recommendedName>
</protein>
<gene>
    <name evidence="1" type="ORF">PGLA1383_LOCUS44051</name>
</gene>
<name>A0A813GJI7_POLGL</name>
<feature type="non-terminal residue" evidence="1">
    <location>
        <position position="117"/>
    </location>
</feature>
<dbReference type="EMBL" id="CAJNNV010029134">
    <property type="protein sequence ID" value="CAE8627250.1"/>
    <property type="molecule type" value="Genomic_DNA"/>
</dbReference>
<proteinExistence type="predicted"/>
<keyword evidence="2" id="KW-1185">Reference proteome</keyword>
<evidence type="ECO:0008006" key="3">
    <source>
        <dbReference type="Google" id="ProtNLM"/>
    </source>
</evidence>
<comment type="caution">
    <text evidence="1">The sequence shown here is derived from an EMBL/GenBank/DDBJ whole genome shotgun (WGS) entry which is preliminary data.</text>
</comment>
<organism evidence="1 2">
    <name type="scientific">Polarella glacialis</name>
    <name type="common">Dinoflagellate</name>
    <dbReference type="NCBI Taxonomy" id="89957"/>
    <lineage>
        <taxon>Eukaryota</taxon>
        <taxon>Sar</taxon>
        <taxon>Alveolata</taxon>
        <taxon>Dinophyceae</taxon>
        <taxon>Suessiales</taxon>
        <taxon>Suessiaceae</taxon>
        <taxon>Polarella</taxon>
    </lineage>
</organism>
<accession>A0A813GJI7</accession>
<evidence type="ECO:0000313" key="1">
    <source>
        <dbReference type="EMBL" id="CAE8627250.1"/>
    </source>
</evidence>
<feature type="non-terminal residue" evidence="1">
    <location>
        <position position="1"/>
    </location>
</feature>
<dbReference type="Proteomes" id="UP000654075">
    <property type="component" value="Unassembled WGS sequence"/>
</dbReference>
<dbReference type="AlphaFoldDB" id="A0A813GJI7"/>
<sequence>GMHSLSFMREYRSTGQIRAMSRCSAEPTKVMRSQLPLRQLMRWLDRTLARSWEPYSLFTSNCQHFQDSLHMYLLGADGQQAVSQDIQIRLQAVVHDARTFLSATQELQNDPTFVLAA</sequence>
<reference evidence="1" key="1">
    <citation type="submission" date="2021-02" db="EMBL/GenBank/DDBJ databases">
        <authorList>
            <person name="Dougan E. K."/>
            <person name="Rhodes N."/>
            <person name="Thang M."/>
            <person name="Chan C."/>
        </authorList>
    </citation>
    <scope>NUCLEOTIDE SEQUENCE</scope>
</reference>
<evidence type="ECO:0000313" key="2">
    <source>
        <dbReference type="Proteomes" id="UP000654075"/>
    </source>
</evidence>